<comment type="subcellular location">
    <subcellularLocation>
        <location evidence="1">Nucleus</location>
    </subcellularLocation>
</comment>
<dbReference type="GO" id="GO:0006367">
    <property type="term" value="P:transcription initiation at RNA polymerase II promoter"/>
    <property type="evidence" value="ECO:0007669"/>
    <property type="project" value="TreeGrafter"/>
</dbReference>
<keyword evidence="2" id="KW-0805">Transcription regulation</keyword>
<reference evidence="7" key="1">
    <citation type="submission" date="2014-05" db="EMBL/GenBank/DDBJ databases">
        <authorList>
            <person name="Chronopoulou M."/>
        </authorList>
    </citation>
    <scope>NUCLEOTIDE SEQUENCE</scope>
    <source>
        <tissue evidence="7">Whole organism</tissue>
    </source>
</reference>
<sequence>MSNNLNGHNPPSNGPINEATTQGPPISDFLMQLEDYTPAIPDALTQHYLSSVGFENDDPRIVRLISLAAQKFMSDVANDALQHCKMRGGSGKEKHAKKGGEIRYTMTCDDLGVALSDQGIVIRKPPYYA</sequence>
<dbReference type="GO" id="GO:0005669">
    <property type="term" value="C:transcription factor TFIID complex"/>
    <property type="evidence" value="ECO:0007669"/>
    <property type="project" value="TreeGrafter"/>
</dbReference>
<evidence type="ECO:0000256" key="3">
    <source>
        <dbReference type="ARBA" id="ARBA00023163"/>
    </source>
</evidence>
<evidence type="ECO:0000256" key="6">
    <source>
        <dbReference type="SAM" id="MobiDB-lite"/>
    </source>
</evidence>
<evidence type="ECO:0000256" key="4">
    <source>
        <dbReference type="ARBA" id="ARBA00023242"/>
    </source>
</evidence>
<dbReference type="OrthoDB" id="154356at2759"/>
<keyword evidence="3" id="KW-0804">Transcription</keyword>
<keyword evidence="7" id="KW-0396">Initiation factor</keyword>
<accession>A0A0K2V252</accession>
<keyword evidence="7" id="KW-0648">Protein biosynthesis</keyword>
<dbReference type="CDD" id="cd07982">
    <property type="entry name" value="HFD_TAF10"/>
    <property type="match status" value="1"/>
</dbReference>
<protein>
    <submittedName>
        <fullName evidence="7">Transcription initiation factor TFIID subunit 10like [Megachile rotundata]</fullName>
    </submittedName>
</protein>
<evidence type="ECO:0000313" key="7">
    <source>
        <dbReference type="EMBL" id="CDW44569.1"/>
    </source>
</evidence>
<organism evidence="7">
    <name type="scientific">Lepeophtheirus salmonis</name>
    <name type="common">Salmon louse</name>
    <name type="synonym">Caligus salmonis</name>
    <dbReference type="NCBI Taxonomy" id="72036"/>
    <lineage>
        <taxon>Eukaryota</taxon>
        <taxon>Metazoa</taxon>
        <taxon>Ecdysozoa</taxon>
        <taxon>Arthropoda</taxon>
        <taxon>Crustacea</taxon>
        <taxon>Multicrustacea</taxon>
        <taxon>Hexanauplia</taxon>
        <taxon>Copepoda</taxon>
        <taxon>Siphonostomatoida</taxon>
        <taxon>Caligidae</taxon>
        <taxon>Lepeophtheirus</taxon>
    </lineage>
</organism>
<dbReference type="GO" id="GO:0003743">
    <property type="term" value="F:translation initiation factor activity"/>
    <property type="evidence" value="ECO:0007669"/>
    <property type="project" value="UniProtKB-KW"/>
</dbReference>
<comment type="similarity">
    <text evidence="5">Belongs to the TAF10 family.</text>
</comment>
<feature type="compositionally biased region" description="Polar residues" evidence="6">
    <location>
        <begin position="1"/>
        <end position="24"/>
    </location>
</feature>
<dbReference type="PANTHER" id="PTHR21242:SF0">
    <property type="entry name" value="TRANSCRIPTION INITIATION FACTOR TFIID SUBUNIT 10"/>
    <property type="match status" value="1"/>
</dbReference>
<dbReference type="Pfam" id="PF03540">
    <property type="entry name" value="TAF10"/>
    <property type="match status" value="1"/>
</dbReference>
<dbReference type="GO" id="GO:0000124">
    <property type="term" value="C:SAGA complex"/>
    <property type="evidence" value="ECO:0007669"/>
    <property type="project" value="TreeGrafter"/>
</dbReference>
<dbReference type="AlphaFoldDB" id="A0A0K2V252"/>
<dbReference type="PANTHER" id="PTHR21242">
    <property type="entry name" value="TRANSCRIPTION INITIATION FACTOR TFIID SUBUNIT 10"/>
    <property type="match status" value="1"/>
</dbReference>
<dbReference type="GO" id="GO:0016251">
    <property type="term" value="F:RNA polymerase II general transcription initiation factor activity"/>
    <property type="evidence" value="ECO:0007669"/>
    <property type="project" value="TreeGrafter"/>
</dbReference>
<dbReference type="PRINTS" id="PR01443">
    <property type="entry name" value="TFIID30KDSUB"/>
</dbReference>
<evidence type="ECO:0000256" key="2">
    <source>
        <dbReference type="ARBA" id="ARBA00023015"/>
    </source>
</evidence>
<name>A0A0K2V252_LEPSM</name>
<dbReference type="PIRSF" id="PIRSF017246">
    <property type="entry name" value="TFIID_TAF10"/>
    <property type="match status" value="1"/>
</dbReference>
<dbReference type="EMBL" id="HACA01027208">
    <property type="protein sequence ID" value="CDW44569.1"/>
    <property type="molecule type" value="Transcribed_RNA"/>
</dbReference>
<dbReference type="GO" id="GO:1990841">
    <property type="term" value="F:promoter-specific chromatin binding"/>
    <property type="evidence" value="ECO:0007669"/>
    <property type="project" value="TreeGrafter"/>
</dbReference>
<keyword evidence="4" id="KW-0539">Nucleus</keyword>
<evidence type="ECO:0000256" key="1">
    <source>
        <dbReference type="ARBA" id="ARBA00004123"/>
    </source>
</evidence>
<feature type="region of interest" description="Disordered" evidence="6">
    <location>
        <begin position="1"/>
        <end position="25"/>
    </location>
</feature>
<proteinExistence type="inferred from homology"/>
<evidence type="ECO:0000256" key="5">
    <source>
        <dbReference type="ARBA" id="ARBA00025730"/>
    </source>
</evidence>
<dbReference type="InterPro" id="IPR003923">
    <property type="entry name" value="TAF10"/>
</dbReference>